<gene>
    <name evidence="3" type="ORF">HHL09_14900</name>
</gene>
<organism evidence="3 4">
    <name type="scientific">Luteolibacter luteus</name>
    <dbReference type="NCBI Taxonomy" id="2728835"/>
    <lineage>
        <taxon>Bacteria</taxon>
        <taxon>Pseudomonadati</taxon>
        <taxon>Verrucomicrobiota</taxon>
        <taxon>Verrucomicrobiia</taxon>
        <taxon>Verrucomicrobiales</taxon>
        <taxon>Verrucomicrobiaceae</taxon>
        <taxon>Luteolibacter</taxon>
    </lineage>
</organism>
<keyword evidence="2" id="KW-0732">Signal</keyword>
<protein>
    <submittedName>
        <fullName evidence="3">Uncharacterized protein</fullName>
    </submittedName>
</protein>
<dbReference type="KEGG" id="luo:HHL09_14900"/>
<proteinExistence type="predicted"/>
<evidence type="ECO:0000313" key="4">
    <source>
        <dbReference type="Proteomes" id="UP000501812"/>
    </source>
</evidence>
<feature type="signal peptide" evidence="2">
    <location>
        <begin position="1"/>
        <end position="18"/>
    </location>
</feature>
<dbReference type="RefSeq" id="WP_169455419.1">
    <property type="nucleotide sequence ID" value="NZ_CP051774.1"/>
</dbReference>
<dbReference type="EMBL" id="CP051774">
    <property type="protein sequence ID" value="QJE97019.1"/>
    <property type="molecule type" value="Genomic_DNA"/>
</dbReference>
<name>A0A858RKV9_9BACT</name>
<dbReference type="AlphaFoldDB" id="A0A858RKV9"/>
<evidence type="ECO:0000256" key="1">
    <source>
        <dbReference type="SAM" id="MobiDB-lite"/>
    </source>
</evidence>
<evidence type="ECO:0000313" key="3">
    <source>
        <dbReference type="EMBL" id="QJE97019.1"/>
    </source>
</evidence>
<dbReference type="Proteomes" id="UP000501812">
    <property type="component" value="Chromosome"/>
</dbReference>
<feature type="region of interest" description="Disordered" evidence="1">
    <location>
        <begin position="226"/>
        <end position="250"/>
    </location>
</feature>
<evidence type="ECO:0000256" key="2">
    <source>
        <dbReference type="SAM" id="SignalP"/>
    </source>
</evidence>
<feature type="chain" id="PRO_5032936557" evidence="2">
    <location>
        <begin position="19"/>
        <end position="321"/>
    </location>
</feature>
<sequence>MYRPCLFALFLAVPAVHADTLSQADREALIEKLESLRNSAKEKAGSRMDSAASAFRAGMASDEAAIDLYLKCVEKVEFSDQKKSAQDFREWKRHQSERLDADGLGRCLRHQLRWLVLTMDAAQAGGKTEELAPRALEALDSIFATPQQFDGNVQPLRDPVTNSVFAKAYGLGNIKVDKWPLSPLEVSQVFNQVVLPPLREKGKVDAMRDQWMKRIKYEGVAAQYFTGGGRGGRGGEGRGGEKPKPNAETSAEYDKFISETQPDLVWQMEEDLYKSGDQKNAAVAMLKHIEQHITHPKAREWAEQFRALIEPPKGETADKTD</sequence>
<keyword evidence="4" id="KW-1185">Reference proteome</keyword>
<reference evidence="3 4" key="1">
    <citation type="submission" date="2020-04" db="EMBL/GenBank/DDBJ databases">
        <title>Luteolibacter sp. G-1-1-1 isolated from soil.</title>
        <authorList>
            <person name="Dahal R.H."/>
        </authorList>
    </citation>
    <scope>NUCLEOTIDE SEQUENCE [LARGE SCALE GENOMIC DNA]</scope>
    <source>
        <strain evidence="3 4">G-1-1-1</strain>
    </source>
</reference>
<feature type="compositionally biased region" description="Basic and acidic residues" evidence="1">
    <location>
        <begin position="233"/>
        <end position="245"/>
    </location>
</feature>
<accession>A0A858RKV9</accession>